<keyword evidence="6" id="KW-0414">Isoprene biosynthesis</keyword>
<evidence type="ECO:0000256" key="5">
    <source>
        <dbReference type="ARBA" id="ARBA00022842"/>
    </source>
</evidence>
<dbReference type="PANTHER" id="PTHR43281">
    <property type="entry name" value="FARNESYL DIPHOSPHATE SYNTHASE"/>
    <property type="match status" value="1"/>
</dbReference>
<reference evidence="8 9" key="1">
    <citation type="submission" date="2021-04" db="EMBL/GenBank/DDBJ databases">
        <authorList>
            <person name="Pira H."/>
            <person name="Risdian C."/>
            <person name="Wink J."/>
        </authorList>
    </citation>
    <scope>NUCLEOTIDE SEQUENCE [LARGE SCALE GENOMIC DNA]</scope>
    <source>
        <strain evidence="8 9">WH53</strain>
    </source>
</reference>
<protein>
    <submittedName>
        <fullName evidence="8">Polyprenyl synthetase family protein</fullName>
    </submittedName>
</protein>
<evidence type="ECO:0000256" key="3">
    <source>
        <dbReference type="ARBA" id="ARBA00022679"/>
    </source>
</evidence>
<comment type="caution">
    <text evidence="8">The sequence shown here is derived from an EMBL/GenBank/DDBJ whole genome shotgun (WGS) entry which is preliminary data.</text>
</comment>
<accession>A0ABS5ZFP4</accession>
<dbReference type="CDD" id="cd00685">
    <property type="entry name" value="Trans_IPPS_HT"/>
    <property type="match status" value="1"/>
</dbReference>
<dbReference type="PROSITE" id="PS00444">
    <property type="entry name" value="POLYPRENYL_SYNTHASE_2"/>
    <property type="match status" value="1"/>
</dbReference>
<proteinExistence type="inferred from homology"/>
<dbReference type="Proteomes" id="UP000690515">
    <property type="component" value="Unassembled WGS sequence"/>
</dbReference>
<dbReference type="InterPro" id="IPR008949">
    <property type="entry name" value="Isoprenoid_synthase_dom_sf"/>
</dbReference>
<dbReference type="EMBL" id="JAGSOY010000045">
    <property type="protein sequence ID" value="MBU2712678.1"/>
    <property type="molecule type" value="Genomic_DNA"/>
</dbReference>
<dbReference type="SFLD" id="SFLDG01017">
    <property type="entry name" value="Polyprenyl_Transferase_Like"/>
    <property type="match status" value="1"/>
</dbReference>
<gene>
    <name evidence="8" type="ORF">KCG35_16540</name>
</gene>
<dbReference type="InterPro" id="IPR033749">
    <property type="entry name" value="Polyprenyl_synt_CS"/>
</dbReference>
<dbReference type="InterPro" id="IPR000092">
    <property type="entry name" value="Polyprenyl_synt"/>
</dbReference>
<sequence>MTLSNLIIHYQQRIEQQLDMLLASHASPAGKLQEAMRYAVLGGGKRIRPVLVYASTEACGGDITFADPAACAVELIHAYSLVHDDLPAMDDDDLRRGQPTCHKAFDEATAILAGDALQSLAFETITGMYNNSANLSPTQQLNQVKTLAVAAGANGMVTGQALDLAAVGDQQMTLAELEQMHRHKTGALIRASVQLGAIAANATTEQHQALTHFADNIGLAFQVKDDILDVEMDTSVLGKRQGADAARNKPTYPALLGLEIARQKAHHLYHEAIKALSMFDEHAKPLRDLASFIVERHH</sequence>
<keyword evidence="4" id="KW-0479">Metal-binding</keyword>
<comment type="similarity">
    <text evidence="2 7">Belongs to the FPP/GGPP synthase family.</text>
</comment>
<evidence type="ECO:0000256" key="1">
    <source>
        <dbReference type="ARBA" id="ARBA00001946"/>
    </source>
</evidence>
<dbReference type="SFLD" id="SFLDS00005">
    <property type="entry name" value="Isoprenoid_Synthase_Type_I"/>
    <property type="match status" value="1"/>
</dbReference>
<evidence type="ECO:0000313" key="8">
    <source>
        <dbReference type="EMBL" id="MBU2712678.1"/>
    </source>
</evidence>
<dbReference type="SUPFAM" id="SSF48576">
    <property type="entry name" value="Terpenoid synthases"/>
    <property type="match status" value="1"/>
</dbReference>
<keyword evidence="3 7" id="KW-0808">Transferase</keyword>
<dbReference type="Gene3D" id="1.10.600.10">
    <property type="entry name" value="Farnesyl Diphosphate Synthase"/>
    <property type="match status" value="1"/>
</dbReference>
<dbReference type="RefSeq" id="WP_215820906.1">
    <property type="nucleotide sequence ID" value="NZ_JAGSOY010000045.1"/>
</dbReference>
<organism evidence="8 9">
    <name type="scientific">Zooshikella harenae</name>
    <dbReference type="NCBI Taxonomy" id="2827238"/>
    <lineage>
        <taxon>Bacteria</taxon>
        <taxon>Pseudomonadati</taxon>
        <taxon>Pseudomonadota</taxon>
        <taxon>Gammaproteobacteria</taxon>
        <taxon>Oceanospirillales</taxon>
        <taxon>Zooshikellaceae</taxon>
        <taxon>Zooshikella</taxon>
    </lineage>
</organism>
<dbReference type="InterPro" id="IPR053378">
    <property type="entry name" value="Prenyl_diphosphate_synthase"/>
</dbReference>
<name>A0ABS5ZFP4_9GAMM</name>
<dbReference type="Pfam" id="PF00348">
    <property type="entry name" value="polyprenyl_synt"/>
    <property type="match status" value="1"/>
</dbReference>
<dbReference type="PROSITE" id="PS00723">
    <property type="entry name" value="POLYPRENYL_SYNTHASE_1"/>
    <property type="match status" value="1"/>
</dbReference>
<evidence type="ECO:0000256" key="6">
    <source>
        <dbReference type="ARBA" id="ARBA00023229"/>
    </source>
</evidence>
<dbReference type="PANTHER" id="PTHR43281:SF1">
    <property type="entry name" value="FARNESYL DIPHOSPHATE SYNTHASE"/>
    <property type="match status" value="1"/>
</dbReference>
<evidence type="ECO:0000313" key="9">
    <source>
        <dbReference type="Proteomes" id="UP000690515"/>
    </source>
</evidence>
<keyword evidence="9" id="KW-1185">Reference proteome</keyword>
<evidence type="ECO:0000256" key="7">
    <source>
        <dbReference type="RuleBase" id="RU004466"/>
    </source>
</evidence>
<dbReference type="NCBIfam" id="NF045485">
    <property type="entry name" value="FPPsyn"/>
    <property type="match status" value="1"/>
</dbReference>
<evidence type="ECO:0000256" key="2">
    <source>
        <dbReference type="ARBA" id="ARBA00006706"/>
    </source>
</evidence>
<evidence type="ECO:0000256" key="4">
    <source>
        <dbReference type="ARBA" id="ARBA00022723"/>
    </source>
</evidence>
<keyword evidence="5" id="KW-0460">Magnesium</keyword>
<comment type="cofactor">
    <cofactor evidence="1">
        <name>Mg(2+)</name>
        <dbReference type="ChEBI" id="CHEBI:18420"/>
    </cofactor>
</comment>